<keyword evidence="2" id="KW-1185">Reference proteome</keyword>
<sequence>MIHRRVEVEIESADMVKLITKDGPCHSGTQKPKALIEDYKPKLQRTKSSITNILRQVYGCASILSKLGSKDFVEIKVLQEPPEEVTPMFEAGNYSNQKPNGG</sequence>
<protein>
    <submittedName>
        <fullName evidence="1">Uncharacterized protein</fullName>
    </submittedName>
</protein>
<reference evidence="1" key="1">
    <citation type="submission" date="2019-11" db="EMBL/GenBank/DDBJ databases">
        <authorList>
            <person name="Liu Y."/>
            <person name="Hou J."/>
            <person name="Li T.-Q."/>
            <person name="Guan C.-H."/>
            <person name="Wu X."/>
            <person name="Wu H.-Z."/>
            <person name="Ling F."/>
            <person name="Zhang R."/>
            <person name="Shi X.-G."/>
            <person name="Ren J.-P."/>
            <person name="Chen E.-F."/>
            <person name="Sun J.-M."/>
        </authorList>
    </citation>
    <scope>NUCLEOTIDE SEQUENCE</scope>
    <source>
        <strain evidence="1">Adult_tree_wgs_1</strain>
        <tissue evidence="1">Leaves</tissue>
    </source>
</reference>
<organism evidence="1 2">
    <name type="scientific">Rhododendron simsii</name>
    <name type="common">Sims's rhododendron</name>
    <dbReference type="NCBI Taxonomy" id="118357"/>
    <lineage>
        <taxon>Eukaryota</taxon>
        <taxon>Viridiplantae</taxon>
        <taxon>Streptophyta</taxon>
        <taxon>Embryophyta</taxon>
        <taxon>Tracheophyta</taxon>
        <taxon>Spermatophyta</taxon>
        <taxon>Magnoliopsida</taxon>
        <taxon>eudicotyledons</taxon>
        <taxon>Gunneridae</taxon>
        <taxon>Pentapetalae</taxon>
        <taxon>asterids</taxon>
        <taxon>Ericales</taxon>
        <taxon>Ericaceae</taxon>
        <taxon>Ericoideae</taxon>
        <taxon>Rhodoreae</taxon>
        <taxon>Rhododendron</taxon>
    </lineage>
</organism>
<proteinExistence type="predicted"/>
<dbReference type="AlphaFoldDB" id="A0A834HC66"/>
<evidence type="ECO:0000313" key="1">
    <source>
        <dbReference type="EMBL" id="KAF7149481.1"/>
    </source>
</evidence>
<gene>
    <name evidence="1" type="ORF">RHSIM_Rhsim02G0056100</name>
</gene>
<accession>A0A834HC66</accession>
<evidence type="ECO:0000313" key="2">
    <source>
        <dbReference type="Proteomes" id="UP000626092"/>
    </source>
</evidence>
<dbReference type="EMBL" id="WJXA01000002">
    <property type="protein sequence ID" value="KAF7149481.1"/>
    <property type="molecule type" value="Genomic_DNA"/>
</dbReference>
<dbReference type="OrthoDB" id="10284367at2759"/>
<dbReference type="Proteomes" id="UP000626092">
    <property type="component" value="Unassembled WGS sequence"/>
</dbReference>
<comment type="caution">
    <text evidence="1">The sequence shown here is derived from an EMBL/GenBank/DDBJ whole genome shotgun (WGS) entry which is preliminary data.</text>
</comment>
<name>A0A834HC66_RHOSS</name>